<gene>
    <name evidence="1" type="ORF">CPB84DRAFT_1709492</name>
</gene>
<keyword evidence="2" id="KW-1185">Reference proteome</keyword>
<dbReference type="Proteomes" id="UP000724874">
    <property type="component" value="Unassembled WGS sequence"/>
</dbReference>
<proteinExistence type="predicted"/>
<comment type="caution">
    <text evidence="1">The sequence shown here is derived from an EMBL/GenBank/DDBJ whole genome shotgun (WGS) entry which is preliminary data.</text>
</comment>
<organism evidence="1 2">
    <name type="scientific">Gymnopilus junonius</name>
    <name type="common">Spectacular rustgill mushroom</name>
    <name type="synonym">Gymnopilus spectabilis subsp. junonius</name>
    <dbReference type="NCBI Taxonomy" id="109634"/>
    <lineage>
        <taxon>Eukaryota</taxon>
        <taxon>Fungi</taxon>
        <taxon>Dikarya</taxon>
        <taxon>Basidiomycota</taxon>
        <taxon>Agaricomycotina</taxon>
        <taxon>Agaricomycetes</taxon>
        <taxon>Agaricomycetidae</taxon>
        <taxon>Agaricales</taxon>
        <taxon>Agaricineae</taxon>
        <taxon>Hymenogastraceae</taxon>
        <taxon>Gymnopilus</taxon>
    </lineage>
</organism>
<sequence>MTLSFASMQSLILRRTPSSIPSIVLRGLTRSYSGRPVLTRTKYSPFRRYHITFPFHLLNTLSTSQTTPIRPNSRTYTTTTPVNIVYAVPERSDLFYHVRFIVTPTSHEQAVFAFSFLDVPPPDVDSPVVIGCLPAQSYITENPEEKDTPGDELTLEDFVPNPNFVEVLHDTVKHVLKEGLDEFWESGARNFQAGWMHIYDQRKTSDLGHVGSPDDIIGQSLSKMERSRPKPINLCHLIAFAPPMVYYS</sequence>
<dbReference type="AlphaFoldDB" id="A0A9P5TNA4"/>
<dbReference type="EMBL" id="JADNYJ010000052">
    <property type="protein sequence ID" value="KAF8899580.1"/>
    <property type="molecule type" value="Genomic_DNA"/>
</dbReference>
<name>A0A9P5TNA4_GYMJU</name>
<protein>
    <submittedName>
        <fullName evidence="1">Uncharacterized protein</fullName>
    </submittedName>
</protein>
<evidence type="ECO:0000313" key="2">
    <source>
        <dbReference type="Proteomes" id="UP000724874"/>
    </source>
</evidence>
<dbReference type="OrthoDB" id="5397701at2759"/>
<evidence type="ECO:0000313" key="1">
    <source>
        <dbReference type="EMBL" id="KAF8899580.1"/>
    </source>
</evidence>
<reference evidence="1" key="1">
    <citation type="submission" date="2020-11" db="EMBL/GenBank/DDBJ databases">
        <authorList>
            <consortium name="DOE Joint Genome Institute"/>
            <person name="Ahrendt S."/>
            <person name="Riley R."/>
            <person name="Andreopoulos W."/>
            <person name="LaButti K."/>
            <person name="Pangilinan J."/>
            <person name="Ruiz-duenas F.J."/>
            <person name="Barrasa J.M."/>
            <person name="Sanchez-Garcia M."/>
            <person name="Camarero S."/>
            <person name="Miyauchi S."/>
            <person name="Serrano A."/>
            <person name="Linde D."/>
            <person name="Babiker R."/>
            <person name="Drula E."/>
            <person name="Ayuso-Fernandez I."/>
            <person name="Pacheco R."/>
            <person name="Padilla G."/>
            <person name="Ferreira P."/>
            <person name="Barriuso J."/>
            <person name="Kellner H."/>
            <person name="Castanera R."/>
            <person name="Alfaro M."/>
            <person name="Ramirez L."/>
            <person name="Pisabarro A.G."/>
            <person name="Kuo A."/>
            <person name="Tritt A."/>
            <person name="Lipzen A."/>
            <person name="He G."/>
            <person name="Yan M."/>
            <person name="Ng V."/>
            <person name="Cullen D."/>
            <person name="Martin F."/>
            <person name="Rosso M.-N."/>
            <person name="Henrissat B."/>
            <person name="Hibbett D."/>
            <person name="Martinez A.T."/>
            <person name="Grigoriev I.V."/>
        </authorList>
    </citation>
    <scope>NUCLEOTIDE SEQUENCE</scope>
    <source>
        <strain evidence="1">AH 44721</strain>
    </source>
</reference>
<accession>A0A9P5TNA4</accession>